<dbReference type="OrthoDB" id="67296at2759"/>
<proteinExistence type="predicted"/>
<dbReference type="Proteomes" id="UP000828390">
    <property type="component" value="Unassembled WGS sequence"/>
</dbReference>
<sequence length="249" mass="27684">MAALLYCLPLTSPWLQAEENGEQVRVNECLRLLKDDRTPLVIMGEQNCGKTVLLFQAGVAYANQDYHVTAISRSPLSRMPLSVHGMIRPEAAGMLQTLTFLYMSKVSDLVAYCATLHTKPVLPDVLIVDDLDFYFNQLTEPSVEAGSARLCALLVDAAHFIKQKSSLGVLMCACGNYNNAWRHVLGQFKFTLADITADEKENEKYSVHVQTQTDDVTVTYQVQTSAVMIKDVVFRRALSLNADMSVTNK</sequence>
<dbReference type="Gene3D" id="3.40.50.300">
    <property type="entry name" value="P-loop containing nucleotide triphosphate hydrolases"/>
    <property type="match status" value="1"/>
</dbReference>
<gene>
    <name evidence="2" type="ORF">DPMN_052301</name>
</gene>
<dbReference type="GO" id="GO:0097196">
    <property type="term" value="C:Shu complex"/>
    <property type="evidence" value="ECO:0007669"/>
    <property type="project" value="TreeGrafter"/>
</dbReference>
<keyword evidence="1" id="KW-0732">Signal</keyword>
<organism evidence="2 3">
    <name type="scientific">Dreissena polymorpha</name>
    <name type="common">Zebra mussel</name>
    <name type="synonym">Mytilus polymorpha</name>
    <dbReference type="NCBI Taxonomy" id="45954"/>
    <lineage>
        <taxon>Eukaryota</taxon>
        <taxon>Metazoa</taxon>
        <taxon>Spiralia</taxon>
        <taxon>Lophotrochozoa</taxon>
        <taxon>Mollusca</taxon>
        <taxon>Bivalvia</taxon>
        <taxon>Autobranchia</taxon>
        <taxon>Heteroconchia</taxon>
        <taxon>Euheterodonta</taxon>
        <taxon>Imparidentia</taxon>
        <taxon>Neoheterodontei</taxon>
        <taxon>Myida</taxon>
        <taxon>Dreissenoidea</taxon>
        <taxon>Dreissenidae</taxon>
        <taxon>Dreissena</taxon>
    </lineage>
</organism>
<dbReference type="AlphaFoldDB" id="A0A9D4CKS0"/>
<reference evidence="2" key="2">
    <citation type="submission" date="2020-11" db="EMBL/GenBank/DDBJ databases">
        <authorList>
            <person name="McCartney M.A."/>
            <person name="Auch B."/>
            <person name="Kono T."/>
            <person name="Mallez S."/>
            <person name="Becker A."/>
            <person name="Gohl D.M."/>
            <person name="Silverstein K.A.T."/>
            <person name="Koren S."/>
            <person name="Bechman K.B."/>
            <person name="Herman A."/>
            <person name="Abrahante J.E."/>
            <person name="Garbe J."/>
        </authorList>
    </citation>
    <scope>NUCLEOTIDE SEQUENCE</scope>
    <source>
        <strain evidence="2">Duluth1</strain>
        <tissue evidence="2">Whole animal</tissue>
    </source>
</reference>
<dbReference type="PANTHER" id="PTHR28653">
    <property type="match status" value="1"/>
</dbReference>
<evidence type="ECO:0000256" key="1">
    <source>
        <dbReference type="SAM" id="SignalP"/>
    </source>
</evidence>
<dbReference type="InterPro" id="IPR027417">
    <property type="entry name" value="P-loop_NTPase"/>
</dbReference>
<evidence type="ECO:0008006" key="4">
    <source>
        <dbReference type="Google" id="ProtNLM"/>
    </source>
</evidence>
<dbReference type="SUPFAM" id="SSF52540">
    <property type="entry name" value="P-loop containing nucleoside triphosphate hydrolases"/>
    <property type="match status" value="1"/>
</dbReference>
<comment type="caution">
    <text evidence="2">The sequence shown here is derived from an EMBL/GenBank/DDBJ whole genome shotgun (WGS) entry which is preliminary data.</text>
</comment>
<feature type="signal peptide" evidence="1">
    <location>
        <begin position="1"/>
        <end position="17"/>
    </location>
</feature>
<evidence type="ECO:0000313" key="3">
    <source>
        <dbReference type="Proteomes" id="UP000828390"/>
    </source>
</evidence>
<dbReference type="GO" id="GO:0000724">
    <property type="term" value="P:double-strand break repair via homologous recombination"/>
    <property type="evidence" value="ECO:0007669"/>
    <property type="project" value="TreeGrafter"/>
</dbReference>
<accession>A0A9D4CKS0</accession>
<dbReference type="EMBL" id="JAIWYP010000012">
    <property type="protein sequence ID" value="KAH3726434.1"/>
    <property type="molecule type" value="Genomic_DNA"/>
</dbReference>
<protein>
    <recommendedName>
        <fullName evidence="4">ATPase AAA-type core domain-containing protein</fullName>
    </recommendedName>
</protein>
<feature type="chain" id="PRO_5039550806" description="ATPase AAA-type core domain-containing protein" evidence="1">
    <location>
        <begin position="18"/>
        <end position="249"/>
    </location>
</feature>
<dbReference type="PANTHER" id="PTHR28653:SF1">
    <property type="entry name" value="ATPASE SWSAP1"/>
    <property type="match status" value="1"/>
</dbReference>
<reference evidence="2" key="1">
    <citation type="journal article" date="2019" name="bioRxiv">
        <title>The Genome of the Zebra Mussel, Dreissena polymorpha: A Resource for Invasive Species Research.</title>
        <authorList>
            <person name="McCartney M.A."/>
            <person name="Auch B."/>
            <person name="Kono T."/>
            <person name="Mallez S."/>
            <person name="Zhang Y."/>
            <person name="Obille A."/>
            <person name="Becker A."/>
            <person name="Abrahante J.E."/>
            <person name="Garbe J."/>
            <person name="Badalamenti J.P."/>
            <person name="Herman A."/>
            <person name="Mangelson H."/>
            <person name="Liachko I."/>
            <person name="Sullivan S."/>
            <person name="Sone E.D."/>
            <person name="Koren S."/>
            <person name="Silverstein K.A.T."/>
            <person name="Beckman K.B."/>
            <person name="Gohl D.M."/>
        </authorList>
    </citation>
    <scope>NUCLEOTIDE SEQUENCE</scope>
    <source>
        <strain evidence="2">Duluth1</strain>
        <tissue evidence="2">Whole animal</tissue>
    </source>
</reference>
<evidence type="ECO:0000313" key="2">
    <source>
        <dbReference type="EMBL" id="KAH3726434.1"/>
    </source>
</evidence>
<keyword evidence="3" id="KW-1185">Reference proteome</keyword>
<name>A0A9D4CKS0_DREPO</name>
<dbReference type="GO" id="GO:0003697">
    <property type="term" value="F:single-stranded DNA binding"/>
    <property type="evidence" value="ECO:0007669"/>
    <property type="project" value="TreeGrafter"/>
</dbReference>